<dbReference type="OrthoDB" id="7201143at2"/>
<gene>
    <name evidence="2" type="ORF">DJ017_04110</name>
</gene>
<organism evidence="2 3">
    <name type="scientific">Phenylobacterium soli</name>
    <dbReference type="NCBI Taxonomy" id="2170551"/>
    <lineage>
        <taxon>Bacteria</taxon>
        <taxon>Pseudomonadati</taxon>
        <taxon>Pseudomonadota</taxon>
        <taxon>Alphaproteobacteria</taxon>
        <taxon>Caulobacterales</taxon>
        <taxon>Caulobacteraceae</taxon>
        <taxon>Phenylobacterium</taxon>
    </lineage>
</organism>
<dbReference type="EMBL" id="QFYQ01000001">
    <property type="protein sequence ID" value="RAK53768.1"/>
    <property type="molecule type" value="Genomic_DNA"/>
</dbReference>
<dbReference type="GO" id="GO:0006744">
    <property type="term" value="P:ubiquinone biosynthetic process"/>
    <property type="evidence" value="ECO:0007669"/>
    <property type="project" value="InterPro"/>
</dbReference>
<dbReference type="NCBIfam" id="TIGR02396">
    <property type="entry name" value="diverge_rpsU"/>
    <property type="match status" value="1"/>
</dbReference>
<dbReference type="GO" id="GO:0008289">
    <property type="term" value="F:lipid binding"/>
    <property type="evidence" value="ECO:0007669"/>
    <property type="project" value="InterPro"/>
</dbReference>
<dbReference type="RefSeq" id="WP_111527520.1">
    <property type="nucleotide sequence ID" value="NZ_JBHRSG010000005.1"/>
</dbReference>
<comment type="caution">
    <text evidence="2">The sequence shown here is derived from an EMBL/GenBank/DDBJ whole genome shotgun (WGS) entry which is preliminary data.</text>
</comment>
<feature type="domain" description="COQ9 C-terminal" evidence="1">
    <location>
        <begin position="130"/>
        <end position="195"/>
    </location>
</feature>
<evidence type="ECO:0000313" key="3">
    <source>
        <dbReference type="Proteomes" id="UP000249254"/>
    </source>
</evidence>
<evidence type="ECO:0000259" key="1">
    <source>
        <dbReference type="Pfam" id="PF08511"/>
    </source>
</evidence>
<evidence type="ECO:0000313" key="2">
    <source>
        <dbReference type="EMBL" id="RAK53768.1"/>
    </source>
</evidence>
<reference evidence="3" key="1">
    <citation type="submission" date="2018-05" db="EMBL/GenBank/DDBJ databases">
        <authorList>
            <person name="Li X."/>
        </authorList>
    </citation>
    <scope>NUCLEOTIDE SEQUENCE [LARGE SCALE GENOMIC DNA]</scope>
    <source>
        <strain evidence="3">LX32</strain>
    </source>
</reference>
<dbReference type="Gene3D" id="1.10.357.10">
    <property type="entry name" value="Tetracycline Repressor, domain 2"/>
    <property type="match status" value="1"/>
</dbReference>
<protein>
    <submittedName>
        <fullName evidence="2">COQ9 family protein</fullName>
    </submittedName>
</protein>
<dbReference type="InterPro" id="IPR013718">
    <property type="entry name" value="COQ9_C"/>
</dbReference>
<dbReference type="AlphaFoldDB" id="A0A328ALN2"/>
<keyword evidence="3" id="KW-1185">Reference proteome</keyword>
<accession>A0A328ALN2</accession>
<sequence length="237" mass="25917">MSDASGQTDRNGTDWAAEAEQRLLDAALEACVAEGWTSRMARQAGKRAGFSAGETELLLPNGPADLAALLSRRHDGRAMQILKDTDPASLKIRERIRAAVEARIDAAAQDETATRHWLGWLALPQNLALGAKLSWESADVLWRWAGDAATDENHYSKRAILTGILSGAMAIRMASGRGDAMRFVDRRIADVLRFEQWKATTRVRPSLWLAGLAHALGRARYRTAPPAAAEPEIRDVP</sequence>
<proteinExistence type="predicted"/>
<dbReference type="Proteomes" id="UP000249254">
    <property type="component" value="Unassembled WGS sequence"/>
</dbReference>
<name>A0A328ALN2_9CAUL</name>
<dbReference type="InterPro" id="IPR012762">
    <property type="entry name" value="Ubiq_biosynth_COQ9"/>
</dbReference>
<dbReference type="Pfam" id="PF08511">
    <property type="entry name" value="COQ9"/>
    <property type="match status" value="1"/>
</dbReference>